<dbReference type="OrthoDB" id="8300278at2759"/>
<dbReference type="PANTHER" id="PTHR45444:SF3">
    <property type="entry name" value="XANTHINE DEHYDROGENASE"/>
    <property type="match status" value="1"/>
</dbReference>
<accession>A0A3P7ISG0</accession>
<dbReference type="Gene3D" id="3.30.465.10">
    <property type="match status" value="1"/>
</dbReference>
<organism evidence="2 3">
    <name type="scientific">Strongylus vulgaris</name>
    <name type="common">Blood worm</name>
    <dbReference type="NCBI Taxonomy" id="40348"/>
    <lineage>
        <taxon>Eukaryota</taxon>
        <taxon>Metazoa</taxon>
        <taxon>Ecdysozoa</taxon>
        <taxon>Nematoda</taxon>
        <taxon>Chromadorea</taxon>
        <taxon>Rhabditida</taxon>
        <taxon>Rhabditina</taxon>
        <taxon>Rhabditomorpha</taxon>
        <taxon>Strongyloidea</taxon>
        <taxon>Strongylidae</taxon>
        <taxon>Strongylus</taxon>
    </lineage>
</organism>
<dbReference type="EMBL" id="UYYB01028298">
    <property type="protein sequence ID" value="VDM72996.1"/>
    <property type="molecule type" value="Genomic_DNA"/>
</dbReference>
<evidence type="ECO:0000313" key="3">
    <source>
        <dbReference type="Proteomes" id="UP000270094"/>
    </source>
</evidence>
<dbReference type="Proteomes" id="UP000270094">
    <property type="component" value="Unassembled WGS sequence"/>
</dbReference>
<dbReference type="GO" id="GO:0005506">
    <property type="term" value="F:iron ion binding"/>
    <property type="evidence" value="ECO:0007669"/>
    <property type="project" value="InterPro"/>
</dbReference>
<protein>
    <recommendedName>
        <fullName evidence="1">CO dehydrogenase flavoprotein C-terminal domain-containing protein</fullName>
    </recommendedName>
</protein>
<dbReference type="GO" id="GO:0050660">
    <property type="term" value="F:flavin adenine dinucleotide binding"/>
    <property type="evidence" value="ECO:0007669"/>
    <property type="project" value="InterPro"/>
</dbReference>
<dbReference type="AlphaFoldDB" id="A0A3P7ISG0"/>
<dbReference type="PANTHER" id="PTHR45444">
    <property type="entry name" value="XANTHINE DEHYDROGENASE"/>
    <property type="match status" value="1"/>
</dbReference>
<dbReference type="InterPro" id="IPR005107">
    <property type="entry name" value="CO_DH_flav_C"/>
</dbReference>
<reference evidence="2 3" key="1">
    <citation type="submission" date="2018-11" db="EMBL/GenBank/DDBJ databases">
        <authorList>
            <consortium name="Pathogen Informatics"/>
        </authorList>
    </citation>
    <scope>NUCLEOTIDE SEQUENCE [LARGE SCALE GENOMIC DNA]</scope>
</reference>
<keyword evidence="3" id="KW-1185">Reference proteome</keyword>
<evidence type="ECO:0000259" key="1">
    <source>
        <dbReference type="Pfam" id="PF03450"/>
    </source>
</evidence>
<feature type="domain" description="CO dehydrogenase flavoprotein C-terminal" evidence="1">
    <location>
        <begin position="55"/>
        <end position="112"/>
    </location>
</feature>
<proteinExistence type="predicted"/>
<evidence type="ECO:0000313" key="2">
    <source>
        <dbReference type="EMBL" id="VDM72996.1"/>
    </source>
</evidence>
<name>A0A3P7ISG0_STRVU</name>
<dbReference type="SUPFAM" id="SSF56176">
    <property type="entry name" value="FAD-binding/transporter-associated domain-like"/>
    <property type="match status" value="1"/>
</dbReference>
<sequence length="112" mass="12469">MASGARVVLESEERGVRRPVIDQNFFHSYRKAAVMPDEIVTAVVIPLTKQNQVFRVYKQAQRREDDIAIVTGAFNALVNPETFVLEDIKISYGGMAPTTKLALNTMSTLKGK</sequence>
<dbReference type="InterPro" id="IPR036318">
    <property type="entry name" value="FAD-bd_PCMH-like_sf"/>
</dbReference>
<dbReference type="GO" id="GO:0016491">
    <property type="term" value="F:oxidoreductase activity"/>
    <property type="evidence" value="ECO:0007669"/>
    <property type="project" value="InterPro"/>
</dbReference>
<gene>
    <name evidence="2" type="ORF">SVUK_LOCUS7994</name>
</gene>
<dbReference type="InterPro" id="IPR016169">
    <property type="entry name" value="FAD-bd_PCMH_sub2"/>
</dbReference>
<dbReference type="Pfam" id="PF03450">
    <property type="entry name" value="CO_deh_flav_C"/>
    <property type="match status" value="1"/>
</dbReference>
<dbReference type="InterPro" id="IPR016208">
    <property type="entry name" value="Ald_Oxase/xanthine_DH-like"/>
</dbReference>
<dbReference type="SUPFAM" id="SSF55447">
    <property type="entry name" value="CO dehydrogenase flavoprotein C-terminal domain-like"/>
    <property type="match status" value="1"/>
</dbReference>
<dbReference type="Gene3D" id="3.30.390.50">
    <property type="entry name" value="CO dehydrogenase flavoprotein, C-terminal domain"/>
    <property type="match status" value="1"/>
</dbReference>
<dbReference type="InterPro" id="IPR036683">
    <property type="entry name" value="CO_DH_flav_C_dom_sf"/>
</dbReference>